<dbReference type="Proteomes" id="UP000561045">
    <property type="component" value="Unassembled WGS sequence"/>
</dbReference>
<evidence type="ECO:0000313" key="2">
    <source>
        <dbReference type="EMBL" id="MBB4013645.1"/>
    </source>
</evidence>
<name>A0A840BK58_9RHOO</name>
<dbReference type="Pfam" id="PF06527">
    <property type="entry name" value="TniQ"/>
    <property type="match status" value="1"/>
</dbReference>
<dbReference type="RefSeq" id="WP_183635578.1">
    <property type="nucleotide sequence ID" value="NZ_BAABLE010000005.1"/>
</dbReference>
<comment type="caution">
    <text evidence="2">The sequence shown here is derived from an EMBL/GenBank/DDBJ whole genome shotgun (WGS) entry which is preliminary data.</text>
</comment>
<dbReference type="AlphaFoldDB" id="A0A840BK58"/>
<keyword evidence="3" id="KW-1185">Reference proteome</keyword>
<accession>A0A840BK58</accession>
<dbReference type="InterPro" id="IPR009492">
    <property type="entry name" value="TniQ"/>
</dbReference>
<feature type="domain" description="TniQ" evidence="1">
    <location>
        <begin position="8"/>
        <end position="121"/>
    </location>
</feature>
<evidence type="ECO:0000313" key="3">
    <source>
        <dbReference type="Proteomes" id="UP000561045"/>
    </source>
</evidence>
<organism evidence="2 3">
    <name type="scientific">Niveibacterium umoris</name>
    <dbReference type="NCBI Taxonomy" id="1193620"/>
    <lineage>
        <taxon>Bacteria</taxon>
        <taxon>Pseudomonadati</taxon>
        <taxon>Pseudomonadota</taxon>
        <taxon>Betaproteobacteria</taxon>
        <taxon>Rhodocyclales</taxon>
        <taxon>Rhodocyclaceae</taxon>
        <taxon>Niveibacterium</taxon>
    </lineage>
</organism>
<evidence type="ECO:0000259" key="1">
    <source>
        <dbReference type="Pfam" id="PF06527"/>
    </source>
</evidence>
<gene>
    <name evidence="2" type="ORF">GGR36_002991</name>
</gene>
<reference evidence="2 3" key="1">
    <citation type="submission" date="2020-08" db="EMBL/GenBank/DDBJ databases">
        <title>Genomic Encyclopedia of Type Strains, Phase IV (KMG-IV): sequencing the most valuable type-strain genomes for metagenomic binning, comparative biology and taxonomic classification.</title>
        <authorList>
            <person name="Goeker M."/>
        </authorList>
    </citation>
    <scope>NUCLEOTIDE SEQUENCE [LARGE SCALE GENOMIC DNA]</scope>
    <source>
        <strain evidence="2 3">DSM 106739</strain>
    </source>
</reference>
<proteinExistence type="predicted"/>
<protein>
    <recommendedName>
        <fullName evidence="1">TniQ domain-containing protein</fullName>
    </recommendedName>
</protein>
<dbReference type="EMBL" id="JACIET010000002">
    <property type="protein sequence ID" value="MBB4013645.1"/>
    <property type="molecule type" value="Genomic_DNA"/>
</dbReference>
<sequence>MSLIELFEPRPDEDAIGYLRRLAGPSGYADWRALVRSTGINPSRNALWKNKAHLTQSLELDAVWLEQVMPTAMDGVGLHDPQYLRAGVSPVCPACLAEYGYLRRAWQHIFVVGCPEHDCQLLDHCPDCGERLHDAAFSFEHCECGYELAYAKTPGLSAMHRFVSARLQGDMRTIEGVAELGRPEDYRLLGPLLFQLAARLDISSRIKPSKIAKPKTVSEAVTFLDGTLTLFHDWPRAFEAHVKQRIRAGKPNAMGLASRLGHWYMSLQALCRGQDCFAPVWQAFSDAVFDAFDGMLRGGGVLRPSPHKVRMFLPVQEAARELGVSSPTLSSAIAGGEVHARASERGTHYTVAMIERTEVKRVKASREAWLPESRAAELLGVSETVLENLIRAGLVRVDTTWRSTFLKSGPVMAASLDELSHRLIGFIEPSPIFGETLSFNQLTARRTLDGRALIALYQAIFEGQIRPVGRDSEHGLGGLLFAANEVKRYLGSAALSSGLTLLQLERATGWKYEAISHWASLGLLRIESVELAGRPARVVTSAALCEFRSQWVPVSELAASVGMPAAKLVSTLEGRGVPVEGMKALPNGTRRGGLVPMAALARALTAHAPDDDRRGVV</sequence>